<dbReference type="PANTHER" id="PTHR34203:SF15">
    <property type="entry name" value="SLL1173 PROTEIN"/>
    <property type="match status" value="1"/>
</dbReference>
<dbReference type="InterPro" id="IPR052514">
    <property type="entry name" value="SAM-dependent_MTase"/>
</dbReference>
<dbReference type="AlphaFoldDB" id="A0A0L8VCF3"/>
<keyword evidence="3" id="KW-1185">Reference proteome</keyword>
<name>A0A0L8VCF3_9BACT</name>
<dbReference type="EMBL" id="LGIA01000062">
    <property type="protein sequence ID" value="KOH45872.1"/>
    <property type="molecule type" value="Genomic_DNA"/>
</dbReference>
<dbReference type="SUPFAM" id="SSF53335">
    <property type="entry name" value="S-adenosyl-L-methionine-dependent methyltransferases"/>
    <property type="match status" value="1"/>
</dbReference>
<comment type="caution">
    <text evidence="2">The sequence shown here is derived from an EMBL/GenBank/DDBJ whole genome shotgun (WGS) entry which is preliminary data.</text>
</comment>
<gene>
    <name evidence="2" type="ORF">NC99_13040</name>
</gene>
<organism evidence="2 3">
    <name type="scientific">Sunxiuqinia dokdonensis</name>
    <dbReference type="NCBI Taxonomy" id="1409788"/>
    <lineage>
        <taxon>Bacteria</taxon>
        <taxon>Pseudomonadati</taxon>
        <taxon>Bacteroidota</taxon>
        <taxon>Bacteroidia</taxon>
        <taxon>Marinilabiliales</taxon>
        <taxon>Prolixibacteraceae</taxon>
        <taxon>Sunxiuqinia</taxon>
    </lineage>
</organism>
<dbReference type="STRING" id="1409788.NC99_13040"/>
<evidence type="ECO:0000313" key="3">
    <source>
        <dbReference type="Proteomes" id="UP000036958"/>
    </source>
</evidence>
<dbReference type="PANTHER" id="PTHR34203">
    <property type="entry name" value="METHYLTRANSFERASE, FKBM FAMILY PROTEIN"/>
    <property type="match status" value="1"/>
</dbReference>
<proteinExistence type="predicted"/>
<dbReference type="Pfam" id="PF05050">
    <property type="entry name" value="Methyltransf_21"/>
    <property type="match status" value="1"/>
</dbReference>
<evidence type="ECO:0000259" key="1">
    <source>
        <dbReference type="Pfam" id="PF05050"/>
    </source>
</evidence>
<dbReference type="InterPro" id="IPR006342">
    <property type="entry name" value="FkbM_mtfrase"/>
</dbReference>
<protein>
    <recommendedName>
        <fullName evidence="1">Methyltransferase FkbM domain-containing protein</fullName>
    </recommendedName>
</protein>
<evidence type="ECO:0000313" key="2">
    <source>
        <dbReference type="EMBL" id="KOH45872.1"/>
    </source>
</evidence>
<dbReference type="NCBIfam" id="TIGR01444">
    <property type="entry name" value="fkbM_fam"/>
    <property type="match status" value="1"/>
</dbReference>
<dbReference type="InterPro" id="IPR029063">
    <property type="entry name" value="SAM-dependent_MTases_sf"/>
</dbReference>
<dbReference type="Gene3D" id="3.40.50.150">
    <property type="entry name" value="Vaccinia Virus protein VP39"/>
    <property type="match status" value="1"/>
</dbReference>
<reference evidence="3" key="1">
    <citation type="submission" date="2015-07" db="EMBL/GenBank/DDBJ databases">
        <title>Genome sequencing of Sunxiuqinia dokdonensis strain SK.</title>
        <authorList>
            <person name="Ahn S."/>
            <person name="Kim B.-C."/>
        </authorList>
    </citation>
    <scope>NUCLEOTIDE SEQUENCE [LARGE SCALE GENOMIC DNA]</scope>
    <source>
        <strain evidence="3">SK</strain>
    </source>
</reference>
<sequence length="240" mass="28552">MHDLRFNLKFIWIKGFRSPSEKDFHALKLFNPRPNQVFVDVGANRGEAILSMLIEKRLSNKIIAFEPNPWVFKKLKSNPIISKRRLELHNCGLGVENEELILFVPFYRRWMFDGLSSFHYNEAKDWLKNRLWKFREKHLSIEKITCQVRKLDDFQLDLYFVKIDVQGHELEVLKGGIETLNRHHPVLLIESITEEMMQLLKPLGYQFYAFENRKFSLGTGGLNTFCITKDQYQRFRVKSI</sequence>
<feature type="domain" description="Methyltransferase FkbM" evidence="1">
    <location>
        <begin position="40"/>
        <end position="207"/>
    </location>
</feature>
<accession>A0A0L8VCF3</accession>
<dbReference type="Proteomes" id="UP000036958">
    <property type="component" value="Unassembled WGS sequence"/>
</dbReference>